<keyword evidence="9" id="KW-1185">Reference proteome</keyword>
<protein>
    <submittedName>
        <fullName evidence="8">MATE family efflux transporter</fullName>
    </submittedName>
</protein>
<evidence type="ECO:0000313" key="9">
    <source>
        <dbReference type="Proteomes" id="UP001198220"/>
    </source>
</evidence>
<feature type="transmembrane region" description="Helical" evidence="7">
    <location>
        <begin position="52"/>
        <end position="85"/>
    </location>
</feature>
<dbReference type="InterPro" id="IPR002528">
    <property type="entry name" value="MATE_fam"/>
</dbReference>
<comment type="caution">
    <text evidence="8">The sequence shown here is derived from an EMBL/GenBank/DDBJ whole genome shotgun (WGS) entry which is preliminary data.</text>
</comment>
<keyword evidence="2" id="KW-0813">Transport</keyword>
<feature type="transmembrane region" description="Helical" evidence="7">
    <location>
        <begin position="142"/>
        <end position="163"/>
    </location>
</feature>
<feature type="transmembrane region" description="Helical" evidence="7">
    <location>
        <begin position="286"/>
        <end position="307"/>
    </location>
</feature>
<evidence type="ECO:0000256" key="5">
    <source>
        <dbReference type="ARBA" id="ARBA00022989"/>
    </source>
</evidence>
<feature type="transmembrane region" description="Helical" evidence="7">
    <location>
        <begin position="195"/>
        <end position="218"/>
    </location>
</feature>
<evidence type="ECO:0000256" key="4">
    <source>
        <dbReference type="ARBA" id="ARBA00022692"/>
    </source>
</evidence>
<dbReference type="Proteomes" id="UP001198220">
    <property type="component" value="Unassembled WGS sequence"/>
</dbReference>
<dbReference type="CDD" id="cd13138">
    <property type="entry name" value="MATE_yoeA_like"/>
    <property type="match status" value="1"/>
</dbReference>
<dbReference type="GO" id="GO:0042910">
    <property type="term" value="F:xenobiotic transmembrane transporter activity"/>
    <property type="evidence" value="ECO:0007669"/>
    <property type="project" value="InterPro"/>
</dbReference>
<dbReference type="NCBIfam" id="TIGR00797">
    <property type="entry name" value="matE"/>
    <property type="match status" value="1"/>
</dbReference>
<keyword evidence="4 7" id="KW-0812">Transmembrane</keyword>
<evidence type="ECO:0000256" key="6">
    <source>
        <dbReference type="ARBA" id="ARBA00023136"/>
    </source>
</evidence>
<dbReference type="GO" id="GO:0005886">
    <property type="term" value="C:plasma membrane"/>
    <property type="evidence" value="ECO:0007669"/>
    <property type="project" value="UniProtKB-SubCell"/>
</dbReference>
<dbReference type="AlphaFoldDB" id="A0AAE3A710"/>
<dbReference type="RefSeq" id="WP_308459834.1">
    <property type="nucleotide sequence ID" value="NZ_JAJEPS010000014.1"/>
</dbReference>
<feature type="transmembrane region" description="Helical" evidence="7">
    <location>
        <begin position="360"/>
        <end position="379"/>
    </location>
</feature>
<evidence type="ECO:0000256" key="3">
    <source>
        <dbReference type="ARBA" id="ARBA00022475"/>
    </source>
</evidence>
<evidence type="ECO:0000313" key="8">
    <source>
        <dbReference type="EMBL" id="MCC2127082.1"/>
    </source>
</evidence>
<dbReference type="PIRSF" id="PIRSF006603">
    <property type="entry name" value="DinF"/>
    <property type="match status" value="1"/>
</dbReference>
<keyword evidence="3" id="KW-1003">Cell membrane</keyword>
<feature type="transmembrane region" description="Helical" evidence="7">
    <location>
        <begin position="97"/>
        <end position="118"/>
    </location>
</feature>
<feature type="transmembrane region" description="Helical" evidence="7">
    <location>
        <begin position="419"/>
        <end position="439"/>
    </location>
</feature>
<dbReference type="EMBL" id="JAJEPS010000014">
    <property type="protein sequence ID" value="MCC2127082.1"/>
    <property type="molecule type" value="Genomic_DNA"/>
</dbReference>
<dbReference type="Pfam" id="PF01554">
    <property type="entry name" value="MatE"/>
    <property type="match status" value="2"/>
</dbReference>
<evidence type="ECO:0000256" key="2">
    <source>
        <dbReference type="ARBA" id="ARBA00022448"/>
    </source>
</evidence>
<name>A0AAE3A710_9FIRM</name>
<gene>
    <name evidence="8" type="ORF">LKD36_12980</name>
</gene>
<dbReference type="InterPro" id="IPR052031">
    <property type="entry name" value="Membrane_Transporter-Flippase"/>
</dbReference>
<dbReference type="InterPro" id="IPR048279">
    <property type="entry name" value="MdtK-like"/>
</dbReference>
<evidence type="ECO:0000256" key="1">
    <source>
        <dbReference type="ARBA" id="ARBA00004651"/>
    </source>
</evidence>
<keyword evidence="6 7" id="KW-0472">Membrane</keyword>
<feature type="transmembrane region" description="Helical" evidence="7">
    <location>
        <begin position="170"/>
        <end position="189"/>
    </location>
</feature>
<comment type="subcellular location">
    <subcellularLocation>
        <location evidence="1">Cell membrane</location>
        <topology evidence="1">Multi-pass membrane protein</topology>
    </subcellularLocation>
</comment>
<feature type="transmembrane region" description="Helical" evidence="7">
    <location>
        <begin position="15"/>
        <end position="32"/>
    </location>
</feature>
<dbReference type="PANTHER" id="PTHR43549:SF3">
    <property type="entry name" value="MULTIDRUG RESISTANCE PROTEIN YPNP-RELATED"/>
    <property type="match status" value="1"/>
</dbReference>
<feature type="transmembrane region" description="Helical" evidence="7">
    <location>
        <begin position="319"/>
        <end position="340"/>
    </location>
</feature>
<sequence>MNEKKNTVLMTEGGIFKNLLFFATPLILGNLLQQMYNAVDSIIVGNYVGSNALAAVGAGASLIYLLIAFSLGASVGAGVIVSQYLGAKEKEGVHKAVHTALAISIILGLILTAGGILFSRKLLVMMNTPAEILDDAACYLRIYSYGLIFNVVYNMAAGILNAAGNSRRSLMYLAAAAVVNIFMDLLLIAGLKIGVAGAAIATNFSQAISCILALWFLFRVPADYRISLKSLRIHKAMALRIIQIGLPTGIQNMVISFSNILIQASINQYGAMAVAGFSAYLKIDGFNILPVLSFSMAITTFIGQNYGAGKYDRMKKGMWVTLLMGIVYTVLTGILLLTFSGQIMRLFSEDVGVIAYGQTAMRYFCPFYWILAILHSLAGTVRGTGKSIPPMVVLLVSLCLFRIVWIQLVLPYYTSIEGIFILYPVSWLVGAVLMILYTWKGKWIEL</sequence>
<reference evidence="8 9" key="1">
    <citation type="submission" date="2021-10" db="EMBL/GenBank/DDBJ databases">
        <title>Anaerobic single-cell dispensing facilitates the cultivation of human gut bacteria.</title>
        <authorList>
            <person name="Afrizal A."/>
        </authorList>
    </citation>
    <scope>NUCLEOTIDE SEQUENCE [LARGE SCALE GENOMIC DNA]</scope>
    <source>
        <strain evidence="8 9">CLA-AA-H276</strain>
    </source>
</reference>
<dbReference type="GO" id="GO:0015297">
    <property type="term" value="F:antiporter activity"/>
    <property type="evidence" value="ECO:0007669"/>
    <property type="project" value="InterPro"/>
</dbReference>
<proteinExistence type="predicted"/>
<accession>A0AAE3A710</accession>
<feature type="transmembrane region" description="Helical" evidence="7">
    <location>
        <begin position="391"/>
        <end position="413"/>
    </location>
</feature>
<organism evidence="8 9">
    <name type="scientific">Hominiventricola filiformis</name>
    <dbReference type="NCBI Taxonomy" id="2885352"/>
    <lineage>
        <taxon>Bacteria</taxon>
        <taxon>Bacillati</taxon>
        <taxon>Bacillota</taxon>
        <taxon>Clostridia</taxon>
        <taxon>Lachnospirales</taxon>
        <taxon>Lachnospiraceae</taxon>
        <taxon>Hominiventricola</taxon>
    </lineage>
</organism>
<feature type="transmembrane region" description="Helical" evidence="7">
    <location>
        <begin position="239"/>
        <end position="266"/>
    </location>
</feature>
<dbReference type="PANTHER" id="PTHR43549">
    <property type="entry name" value="MULTIDRUG RESISTANCE PROTEIN YPNP-RELATED"/>
    <property type="match status" value="1"/>
</dbReference>
<evidence type="ECO:0000256" key="7">
    <source>
        <dbReference type="SAM" id="Phobius"/>
    </source>
</evidence>
<keyword evidence="5 7" id="KW-1133">Transmembrane helix</keyword>